<keyword evidence="3" id="KW-1185">Reference proteome</keyword>
<dbReference type="Proteomes" id="UP000348942">
    <property type="component" value="Chromosome 2"/>
</dbReference>
<proteinExistence type="predicted"/>
<dbReference type="AlphaFoldDB" id="A0A5Q0TI68"/>
<name>A0A5Q0TI68_9VIBR</name>
<feature type="compositionally biased region" description="Polar residues" evidence="1">
    <location>
        <begin position="687"/>
        <end position="698"/>
    </location>
</feature>
<reference evidence="2 3" key="1">
    <citation type="submission" date="2019-10" db="EMBL/GenBank/DDBJ databases">
        <title>Vibrio sp. nov., isolated from Coralline algae surface.</title>
        <authorList>
            <person name="Geng Y."/>
            <person name="Zhang X."/>
        </authorList>
    </citation>
    <scope>NUCLEOTIDE SEQUENCE [LARGE SCALE GENOMIC DNA]</scope>
    <source>
        <strain evidence="2 3">SM1977</strain>
    </source>
</reference>
<organism evidence="2 3">
    <name type="scientific">Vibrio algicola</name>
    <dbReference type="NCBI Taxonomy" id="2662262"/>
    <lineage>
        <taxon>Bacteria</taxon>
        <taxon>Pseudomonadati</taxon>
        <taxon>Pseudomonadota</taxon>
        <taxon>Gammaproteobacteria</taxon>
        <taxon>Vibrionales</taxon>
        <taxon>Vibrionaceae</taxon>
        <taxon>Vibrio</taxon>
    </lineage>
</organism>
<dbReference type="NCBIfam" id="NF033682">
    <property type="entry name" value="retention_LapA"/>
    <property type="match status" value="1"/>
</dbReference>
<dbReference type="InterPro" id="IPR047777">
    <property type="entry name" value="LapA-like_RM"/>
</dbReference>
<evidence type="ECO:0000313" key="2">
    <source>
        <dbReference type="EMBL" id="QGA66574.1"/>
    </source>
</evidence>
<evidence type="ECO:0000313" key="3">
    <source>
        <dbReference type="Proteomes" id="UP000348942"/>
    </source>
</evidence>
<gene>
    <name evidence="2" type="ORF">GFB47_14250</name>
</gene>
<sequence>MENSSPATNTTNINVENGEVFVIKPGQGAVLITGDYQLQPDEVLLVSPGANATVSGQGQVQHIHSNAHSTSIVAGDEGPVATPLDEQVRFNAENAANAQFSEQDITAIRESILNGDDPTQTIIGAEQQAAQENGAQPDDIAAIQQAILAGQDPTEVTEAPAAGVTAGGSANESFVTVAYDYDSMLAEAGYDTEGFTREYYDEAEQKHTVFAEGGQVLDVEVTEGDLDSGTGYPTENSQSAVVESGSNALDPSSFYIPDAELNQLLGEMNSEITSGGEPVNFVYDADINTFIGTQDGEPVASFDVDFVALPNGDMTVTVTTTIDRPLDHIDGDTTGMVTTDGDDIHINFPISGDDVQGNPIVDPIIINIDVLDGNNEQFGFDTGTDINESDDANTVIHGQVPLDLGSDEMASIVFDPNQPALEDITSNGQPTDYTVDGNVATVTDINGEPVLTVEIQTDGSYTVEVTGPLDQDADDILQLDLGIIGTDDDGDTANGDIHINIADGTDAADVDTTIDINEGDLQPDNDNAGYPVSGSSSVTITALDDNLDPTTLRLSDDGKTALTAEMGEMTTNGGDPINFSMTTDANGVTTISGVDGDGNPVLDITMTPTFDPATGNVTVDTVVNQYQPLDDNNGTGENTGLITNIDDVISVELPFEIDDTDGDTSDVTVHVNFKDGEDPSFGADTGASITENDGTQTANGSIEFDQGSDQVDQIVFDTDQAGLDGITSNGEATTYSVDGNDLTLVDTDGNTVLSVTIDAQGNYVVTQEQPIDQNDGDITDIALNVHGTDDDGDTANGTINIHITDGDNAADVTDTVTVDEGDVQTQPKATNTQCMVQARLRLSRQVIIWTQARCA</sequence>
<evidence type="ECO:0000256" key="1">
    <source>
        <dbReference type="SAM" id="MobiDB-lite"/>
    </source>
</evidence>
<dbReference type="RefSeq" id="WP_153448707.1">
    <property type="nucleotide sequence ID" value="NZ_CP045700.1"/>
</dbReference>
<dbReference type="EMBL" id="CP045700">
    <property type="protein sequence ID" value="QGA66574.1"/>
    <property type="molecule type" value="Genomic_DNA"/>
</dbReference>
<accession>A0A5Q0TI68</accession>
<feature type="region of interest" description="Disordered" evidence="1">
    <location>
        <begin position="675"/>
        <end position="698"/>
    </location>
</feature>
<protein>
    <submittedName>
        <fullName evidence="2">Retention module-containing protein</fullName>
    </submittedName>
</protein>